<dbReference type="NCBIfam" id="NF041061">
    <property type="entry name" value="DpdD"/>
    <property type="match status" value="1"/>
</dbReference>
<dbReference type="RefSeq" id="WP_143833087.1">
    <property type="nucleotide sequence ID" value="NZ_MCOK01000002.1"/>
</dbReference>
<protein>
    <submittedName>
        <fullName evidence="2">Uncharacterized protein</fullName>
    </submittedName>
</protein>
<dbReference type="Proteomes" id="UP000189004">
    <property type="component" value="Unassembled WGS sequence"/>
</dbReference>
<dbReference type="EMBL" id="MCOK01000002">
    <property type="protein sequence ID" value="OOC50879.1"/>
    <property type="molecule type" value="Genomic_DNA"/>
</dbReference>
<evidence type="ECO:0000256" key="1">
    <source>
        <dbReference type="SAM" id="MobiDB-lite"/>
    </source>
</evidence>
<organism evidence="2 3">
    <name type="scientific">Nocardiopsis sinuspersici</name>
    <dbReference type="NCBI Taxonomy" id="501010"/>
    <lineage>
        <taxon>Bacteria</taxon>
        <taxon>Bacillati</taxon>
        <taxon>Actinomycetota</taxon>
        <taxon>Actinomycetes</taxon>
        <taxon>Streptosporangiales</taxon>
        <taxon>Nocardiopsidaceae</taxon>
        <taxon>Nocardiopsis</taxon>
    </lineage>
</organism>
<name>A0A1V3BVJ4_9ACTN</name>
<sequence>MVTTGGPVRPRERLGIEEFVDRFFGEGNDAGQYPAIVDSCRETLSAGPDGPIALPRHIEWRDWFAMYVISGNGTNTTQVRELIQAFVGPTYCTKGDTVPAVLDPADPVDSAVIEFAGPGSTFIVGAGTNKERRRRMRQALELMQRVAVTGPPRNWYIPKPLGRLLAEFQAALATGGQAVSEAALNEIEARGGITATNLAHLRIKRLDRLGRGKDLLAMEGLSNVLRQDPPLPVKQAVLNAIYSVHLCELLESGEFEAALDSLRGAALPAPLPLHEDVRDYGDEAATVLVTTAVGREDIPSMEEMVSALADTGYLKVLPEVVLRRVEELIGRPAPPPEVSEKNRPHQSSTSDSEPSSSASPESWLDLLPLAAQRETRALDIVRDEEWHNWPSPAESDEDISRFLDALDDSSWKNAWEIASGPFIEAVGYEYSAPHTALSFLTYALSFHRLGPGDLLAIQALTEIFLRSSPSPGDYRDILELVQSSCEQWVSPENAIVALDFADRLVLSACPDRAVRANLALALLGPLHRLQGRLEPSIIEFAHQLSGELEIPFEWHLPERLQEEDPLAGLPPLSLLLYSLDEAVLQRTEAKLRTLVPELKIALSHDKVGSDSLRHKSRNADLVVLATRCAKHAATGFITESAKKAHMTYADGSGSASLLRAAVDGLSHLAQDNQHV</sequence>
<dbReference type="AlphaFoldDB" id="A0A1V3BVJ4"/>
<accession>A0A1V3BVJ4</accession>
<evidence type="ECO:0000313" key="2">
    <source>
        <dbReference type="EMBL" id="OOC50879.1"/>
    </source>
</evidence>
<feature type="region of interest" description="Disordered" evidence="1">
    <location>
        <begin position="331"/>
        <end position="361"/>
    </location>
</feature>
<keyword evidence="3" id="KW-1185">Reference proteome</keyword>
<reference evidence="3" key="1">
    <citation type="submission" date="2016-08" db="EMBL/GenBank/DDBJ databases">
        <authorList>
            <person name="Tokovenko B."/>
            <person name="Kalinowski J."/>
        </authorList>
    </citation>
    <scope>NUCLEOTIDE SEQUENCE [LARGE SCALE GENOMIC DNA]</scope>
    <source>
        <strain evidence="3">UTMC102</strain>
    </source>
</reference>
<dbReference type="InterPro" id="IPR049807">
    <property type="entry name" value="DpdD-like"/>
</dbReference>
<comment type="caution">
    <text evidence="2">The sequence shown here is derived from an EMBL/GenBank/DDBJ whole genome shotgun (WGS) entry which is preliminary data.</text>
</comment>
<dbReference type="STRING" id="501010.NOSIN_26110"/>
<evidence type="ECO:0000313" key="3">
    <source>
        <dbReference type="Proteomes" id="UP000189004"/>
    </source>
</evidence>
<dbReference type="OrthoDB" id="4759077at2"/>
<feature type="compositionally biased region" description="Low complexity" evidence="1">
    <location>
        <begin position="347"/>
        <end position="361"/>
    </location>
</feature>
<proteinExistence type="predicted"/>
<gene>
    <name evidence="2" type="ORF">NOSIN_26110</name>
</gene>